<dbReference type="Proteomes" id="UP000430021">
    <property type="component" value="Unassembled WGS sequence"/>
</dbReference>
<keyword evidence="1" id="KW-1133">Transmembrane helix</keyword>
<proteinExistence type="predicted"/>
<feature type="transmembrane region" description="Helical" evidence="1">
    <location>
        <begin position="41"/>
        <end position="65"/>
    </location>
</feature>
<dbReference type="InterPro" id="IPR010865">
    <property type="entry name" value="DUF1499"/>
</dbReference>
<dbReference type="EMBL" id="WTYB01000004">
    <property type="protein sequence ID" value="MXP39755.1"/>
    <property type="molecule type" value="Genomic_DNA"/>
</dbReference>
<evidence type="ECO:0000256" key="1">
    <source>
        <dbReference type="SAM" id="Phobius"/>
    </source>
</evidence>
<dbReference type="EMBL" id="JACICE010000004">
    <property type="protein sequence ID" value="MBB3777105.1"/>
    <property type="molecule type" value="Genomic_DNA"/>
</dbReference>
<dbReference type="AlphaFoldDB" id="A0A6I4URB5"/>
<evidence type="ECO:0000313" key="5">
    <source>
        <dbReference type="Proteomes" id="UP000548685"/>
    </source>
</evidence>
<organism evidence="3 4">
    <name type="scientific">Erythrobacter ramosus</name>
    <dbReference type="NCBI Taxonomy" id="35811"/>
    <lineage>
        <taxon>Bacteria</taxon>
        <taxon>Pseudomonadati</taxon>
        <taxon>Pseudomonadota</taxon>
        <taxon>Alphaproteobacteria</taxon>
        <taxon>Sphingomonadales</taxon>
        <taxon>Erythrobacteraceae</taxon>
        <taxon>Erythrobacter/Porphyrobacter group</taxon>
        <taxon>Erythrobacter</taxon>
    </lineage>
</organism>
<evidence type="ECO:0000313" key="2">
    <source>
        <dbReference type="EMBL" id="MBB3777105.1"/>
    </source>
</evidence>
<evidence type="ECO:0000313" key="4">
    <source>
        <dbReference type="Proteomes" id="UP000430021"/>
    </source>
</evidence>
<name>A0A6I4URB5_9SPHN</name>
<keyword evidence="1" id="KW-0812">Transmembrane</keyword>
<dbReference type="OrthoDB" id="1523552at2"/>
<keyword evidence="1" id="KW-0472">Membrane</keyword>
<protein>
    <submittedName>
        <fullName evidence="3">DUF1499 domain-containing protein</fullName>
    </submittedName>
</protein>
<sequence>MTNLPKHTKLVLALLAFIPLYFAIAALGTKFGIWSWQIGLMTLTFFGGMIVLGVTALAALVSLILSARAKPRRNGPLAAAILGLLAPGAALVMFMSAGGKAEQNPIHDIATDTGNPPVFSAETMAARAKAKANPVSDYQTPLGQLELYKERVSPELAVKSHAQIITDRKDRPAPLPLGGAGKAEGVAAVAAAMGAMGLTDIRPDPAAGIVEGVAETFWFGFKDDVVARVGDSQIDFRSVSRVGVSDLGANAARIAELRSRTEALLGAASR</sequence>
<gene>
    <name evidence="2" type="ORF">FHS52_003098</name>
    <name evidence="3" type="ORF">GRI59_14190</name>
</gene>
<dbReference type="RefSeq" id="WP_160761905.1">
    <property type="nucleotide sequence ID" value="NZ_BAAADZ010000001.1"/>
</dbReference>
<reference evidence="3 4" key="1">
    <citation type="submission" date="2019-12" db="EMBL/GenBank/DDBJ databases">
        <title>Genomic-based taxomic classification of the family Erythrobacteraceae.</title>
        <authorList>
            <person name="Xu L."/>
        </authorList>
    </citation>
    <scope>NUCLEOTIDE SEQUENCE [LARGE SCALE GENOMIC DNA]</scope>
    <source>
        <strain evidence="3 4">JCM 10282</strain>
    </source>
</reference>
<accession>A0A6I4URB5</accession>
<comment type="caution">
    <text evidence="3">The sequence shown here is derived from an EMBL/GenBank/DDBJ whole genome shotgun (WGS) entry which is preliminary data.</text>
</comment>
<evidence type="ECO:0000313" key="3">
    <source>
        <dbReference type="EMBL" id="MXP39755.1"/>
    </source>
</evidence>
<dbReference type="Proteomes" id="UP000548685">
    <property type="component" value="Unassembled WGS sequence"/>
</dbReference>
<reference evidence="2 5" key="2">
    <citation type="submission" date="2020-08" db="EMBL/GenBank/DDBJ databases">
        <title>Genomic Encyclopedia of Type Strains, Phase IV (KMG-IV): sequencing the most valuable type-strain genomes for metagenomic binning, comparative biology and taxonomic classification.</title>
        <authorList>
            <person name="Goeker M."/>
        </authorList>
    </citation>
    <scope>NUCLEOTIDE SEQUENCE [LARGE SCALE GENOMIC DNA]</scope>
    <source>
        <strain evidence="2 5">DSM 8510</strain>
    </source>
</reference>
<dbReference type="Pfam" id="PF07386">
    <property type="entry name" value="DUF1499"/>
    <property type="match status" value="1"/>
</dbReference>
<feature type="transmembrane region" description="Helical" evidence="1">
    <location>
        <begin position="77"/>
        <end position="97"/>
    </location>
</feature>
<keyword evidence="5" id="KW-1185">Reference proteome</keyword>